<protein>
    <submittedName>
        <fullName evidence="2">Uncharacterized protein</fullName>
    </submittedName>
</protein>
<evidence type="ECO:0000313" key="3">
    <source>
        <dbReference type="Proteomes" id="UP000724874"/>
    </source>
</evidence>
<reference evidence="2" key="1">
    <citation type="submission" date="2020-11" db="EMBL/GenBank/DDBJ databases">
        <authorList>
            <consortium name="DOE Joint Genome Institute"/>
            <person name="Ahrendt S."/>
            <person name="Riley R."/>
            <person name="Andreopoulos W."/>
            <person name="LaButti K."/>
            <person name="Pangilinan J."/>
            <person name="Ruiz-duenas F.J."/>
            <person name="Barrasa J.M."/>
            <person name="Sanchez-Garcia M."/>
            <person name="Camarero S."/>
            <person name="Miyauchi S."/>
            <person name="Serrano A."/>
            <person name="Linde D."/>
            <person name="Babiker R."/>
            <person name="Drula E."/>
            <person name="Ayuso-Fernandez I."/>
            <person name="Pacheco R."/>
            <person name="Padilla G."/>
            <person name="Ferreira P."/>
            <person name="Barriuso J."/>
            <person name="Kellner H."/>
            <person name="Castanera R."/>
            <person name="Alfaro M."/>
            <person name="Ramirez L."/>
            <person name="Pisabarro A.G."/>
            <person name="Kuo A."/>
            <person name="Tritt A."/>
            <person name="Lipzen A."/>
            <person name="He G."/>
            <person name="Yan M."/>
            <person name="Ng V."/>
            <person name="Cullen D."/>
            <person name="Martin F."/>
            <person name="Rosso M.-N."/>
            <person name="Henrissat B."/>
            <person name="Hibbett D."/>
            <person name="Martinez A.T."/>
            <person name="Grigoriev I.V."/>
        </authorList>
    </citation>
    <scope>NUCLEOTIDE SEQUENCE</scope>
    <source>
        <strain evidence="2">AH 44721</strain>
    </source>
</reference>
<sequence>MDCCFTIALREHGLITTLTTTPIGQEDDGRLIYSMKLHFLEFSTGKVHPKARDNHIFFMNTHNEEPMAFMQVVGEYLTLICSLDNGTDDCILVLNWQTNEVKMRWLAPHGNYLGHRFLTTNLLLFANKHDLTLDIFRIPSKPGFTTPTPILVLHLPQLSEGFPVESFHLCIKPNPGSSPPQQLCDENEPNTSTRSYLAKADNAIFIFRLQIYTTCFTFIVHRNALVDLVDRYGSEQDEANNNRESESKNNAMETSLTTDEEEKGSNTSSSLTQHAPPSLPYASWGPDITRWFSSGRYVMVLSTWGQKHVQISHNFDDQGASIRVLDFNPASVQRFKAKENRKEKTIDAELPKQDGRITPDADNGKATLIDDKFASSSLQGLSPEMEDKDITLVEEEIEADSEEVQELNWEREDEHVLEELGNPGKSRIWCVSSVDRVEPTAIFAEPVWCKLPYVASSSENLYAFNDVIIDEERILGLQKDFWGFLESIEIVHIG</sequence>
<feature type="compositionally biased region" description="Polar residues" evidence="1">
    <location>
        <begin position="248"/>
        <end position="257"/>
    </location>
</feature>
<dbReference type="OrthoDB" id="2751409at2759"/>
<organism evidence="2 3">
    <name type="scientific">Gymnopilus junonius</name>
    <name type="common">Spectacular rustgill mushroom</name>
    <name type="synonym">Gymnopilus spectabilis subsp. junonius</name>
    <dbReference type="NCBI Taxonomy" id="109634"/>
    <lineage>
        <taxon>Eukaryota</taxon>
        <taxon>Fungi</taxon>
        <taxon>Dikarya</taxon>
        <taxon>Basidiomycota</taxon>
        <taxon>Agaricomycotina</taxon>
        <taxon>Agaricomycetes</taxon>
        <taxon>Agaricomycetidae</taxon>
        <taxon>Agaricales</taxon>
        <taxon>Agaricineae</taxon>
        <taxon>Hymenogastraceae</taxon>
        <taxon>Gymnopilus</taxon>
    </lineage>
</organism>
<dbReference type="EMBL" id="JADNYJ010000120">
    <property type="protein sequence ID" value="KAF8882768.1"/>
    <property type="molecule type" value="Genomic_DNA"/>
</dbReference>
<evidence type="ECO:0000313" key="2">
    <source>
        <dbReference type="EMBL" id="KAF8882768.1"/>
    </source>
</evidence>
<proteinExistence type="predicted"/>
<accession>A0A9P5NFB1</accession>
<dbReference type="AlphaFoldDB" id="A0A9P5NFB1"/>
<gene>
    <name evidence="2" type="ORF">CPB84DRAFT_215847</name>
</gene>
<feature type="region of interest" description="Disordered" evidence="1">
    <location>
        <begin position="237"/>
        <end position="279"/>
    </location>
</feature>
<dbReference type="Proteomes" id="UP000724874">
    <property type="component" value="Unassembled WGS sequence"/>
</dbReference>
<keyword evidence="3" id="KW-1185">Reference proteome</keyword>
<comment type="caution">
    <text evidence="2">The sequence shown here is derived from an EMBL/GenBank/DDBJ whole genome shotgun (WGS) entry which is preliminary data.</text>
</comment>
<feature type="compositionally biased region" description="Basic and acidic residues" evidence="1">
    <location>
        <begin position="237"/>
        <end position="247"/>
    </location>
</feature>
<name>A0A9P5NFB1_GYMJU</name>
<feature type="compositionally biased region" description="Polar residues" evidence="1">
    <location>
        <begin position="265"/>
        <end position="275"/>
    </location>
</feature>
<evidence type="ECO:0000256" key="1">
    <source>
        <dbReference type="SAM" id="MobiDB-lite"/>
    </source>
</evidence>